<feature type="chain" id="PRO_5003172431" evidence="2">
    <location>
        <begin position="23"/>
        <end position="148"/>
    </location>
</feature>
<evidence type="ECO:0000313" key="4">
    <source>
        <dbReference type="Proteomes" id="UP000008783"/>
    </source>
</evidence>
<dbReference type="RefSeq" id="XP_003324633.1">
    <property type="nucleotide sequence ID" value="XM_003324585.1"/>
</dbReference>
<keyword evidence="4" id="KW-1185">Reference proteome</keyword>
<dbReference type="HOGENOM" id="CLU_1759712_0_0_1"/>
<organism evidence="3 4">
    <name type="scientific">Puccinia graminis f. sp. tritici (strain CRL 75-36-700-3 / race SCCL)</name>
    <name type="common">Black stem rust fungus</name>
    <dbReference type="NCBI Taxonomy" id="418459"/>
    <lineage>
        <taxon>Eukaryota</taxon>
        <taxon>Fungi</taxon>
        <taxon>Dikarya</taxon>
        <taxon>Basidiomycota</taxon>
        <taxon>Pucciniomycotina</taxon>
        <taxon>Pucciniomycetes</taxon>
        <taxon>Pucciniales</taxon>
        <taxon>Pucciniaceae</taxon>
        <taxon>Puccinia</taxon>
    </lineage>
</organism>
<evidence type="ECO:0000256" key="2">
    <source>
        <dbReference type="SAM" id="SignalP"/>
    </source>
</evidence>
<feature type="compositionally biased region" description="Polar residues" evidence="1">
    <location>
        <begin position="58"/>
        <end position="72"/>
    </location>
</feature>
<name>E3K800_PUCGT</name>
<evidence type="ECO:0000313" key="3">
    <source>
        <dbReference type="EMBL" id="EFP80214.1"/>
    </source>
</evidence>
<evidence type="ECO:0000256" key="1">
    <source>
        <dbReference type="SAM" id="MobiDB-lite"/>
    </source>
</evidence>
<keyword evidence="2" id="KW-0732">Signal</keyword>
<protein>
    <submittedName>
        <fullName evidence="3">Uncharacterized protein</fullName>
    </submittedName>
</protein>
<dbReference type="VEuPathDB" id="FungiDB:PGTG_06170"/>
<proteinExistence type="predicted"/>
<dbReference type="OrthoDB" id="10346284at2759"/>
<dbReference type="KEGG" id="pgr:PGTG_06170"/>
<reference evidence="4" key="2">
    <citation type="journal article" date="2011" name="Proc. Natl. Acad. Sci. U.S.A.">
        <title>Obligate biotrophy features unraveled by the genomic analysis of rust fungi.</title>
        <authorList>
            <person name="Duplessis S."/>
            <person name="Cuomo C.A."/>
            <person name="Lin Y.-C."/>
            <person name="Aerts A."/>
            <person name="Tisserant E."/>
            <person name="Veneault-Fourrey C."/>
            <person name="Joly D.L."/>
            <person name="Hacquard S."/>
            <person name="Amselem J."/>
            <person name="Cantarel B.L."/>
            <person name="Chiu R."/>
            <person name="Coutinho P.M."/>
            <person name="Feau N."/>
            <person name="Field M."/>
            <person name="Frey P."/>
            <person name="Gelhaye E."/>
            <person name="Goldberg J."/>
            <person name="Grabherr M.G."/>
            <person name="Kodira C.D."/>
            <person name="Kohler A."/>
            <person name="Kuees U."/>
            <person name="Lindquist E.A."/>
            <person name="Lucas S.M."/>
            <person name="Mago R."/>
            <person name="Mauceli E."/>
            <person name="Morin E."/>
            <person name="Murat C."/>
            <person name="Pangilinan J.L."/>
            <person name="Park R."/>
            <person name="Pearson M."/>
            <person name="Quesneville H."/>
            <person name="Rouhier N."/>
            <person name="Sakthikumar S."/>
            <person name="Salamov A.A."/>
            <person name="Schmutz J."/>
            <person name="Selles B."/>
            <person name="Shapiro H."/>
            <person name="Tanguay P."/>
            <person name="Tuskan G.A."/>
            <person name="Henrissat B."/>
            <person name="Van de Peer Y."/>
            <person name="Rouze P."/>
            <person name="Ellis J.G."/>
            <person name="Dodds P.N."/>
            <person name="Schein J.E."/>
            <person name="Zhong S."/>
            <person name="Hamelin R.C."/>
            <person name="Grigoriev I.V."/>
            <person name="Szabo L.J."/>
            <person name="Martin F."/>
        </authorList>
    </citation>
    <scope>NUCLEOTIDE SEQUENCE [LARGE SCALE GENOMIC DNA]</scope>
    <source>
        <strain evidence="4">CRL 75-36-700-3 / race SCCL</strain>
    </source>
</reference>
<feature type="signal peptide" evidence="2">
    <location>
        <begin position="1"/>
        <end position="22"/>
    </location>
</feature>
<accession>E3K800</accession>
<dbReference type="InParanoid" id="E3K800"/>
<gene>
    <name evidence="3" type="ORF">PGTG_06170</name>
</gene>
<dbReference type="EMBL" id="DS178275">
    <property type="protein sequence ID" value="EFP80214.1"/>
    <property type="molecule type" value="Genomic_DNA"/>
</dbReference>
<dbReference type="Proteomes" id="UP000008783">
    <property type="component" value="Unassembled WGS sequence"/>
</dbReference>
<dbReference type="AlphaFoldDB" id="E3K800"/>
<dbReference type="GeneID" id="10534555"/>
<sequence>MKGVASMIYAGIVAAAVSLSGAMDLTRTAPQELAAHGYERPAGSNYGTPAYNHHPSTKGESANFPNTAQISGPETTVTQHYQGNWKACDDCAKVSSLTNPLVTRVVCGQVWAAAQSCQRGLHIITQSLREAGKKYAYTEISLKPLCQI</sequence>
<reference key="1">
    <citation type="submission" date="2007-01" db="EMBL/GenBank/DDBJ databases">
        <title>The Genome Sequence of Puccinia graminis f. sp. tritici Strain CRL 75-36-700-3.</title>
        <authorList>
            <consortium name="The Broad Institute Genome Sequencing Platform"/>
            <person name="Birren B."/>
            <person name="Lander E."/>
            <person name="Galagan J."/>
            <person name="Nusbaum C."/>
            <person name="Devon K."/>
            <person name="Cuomo C."/>
            <person name="Jaffe D."/>
            <person name="Butler J."/>
            <person name="Alvarez P."/>
            <person name="Gnerre S."/>
            <person name="Grabherr M."/>
            <person name="Mauceli E."/>
            <person name="Brockman W."/>
            <person name="Young S."/>
            <person name="LaButti K."/>
            <person name="Sykes S."/>
            <person name="DeCaprio D."/>
            <person name="Crawford M."/>
            <person name="Koehrsen M."/>
            <person name="Engels R."/>
            <person name="Montgomery P."/>
            <person name="Pearson M."/>
            <person name="Howarth C."/>
            <person name="Larson L."/>
            <person name="White J."/>
            <person name="Zeng Q."/>
            <person name="Kodira C."/>
            <person name="Yandava C."/>
            <person name="Alvarado L."/>
            <person name="O'Leary S."/>
            <person name="Szabo L."/>
            <person name="Dean R."/>
            <person name="Schein J."/>
        </authorList>
    </citation>
    <scope>NUCLEOTIDE SEQUENCE</scope>
    <source>
        <strain>CRL 75-36-700-3</strain>
    </source>
</reference>
<feature type="region of interest" description="Disordered" evidence="1">
    <location>
        <begin position="44"/>
        <end position="72"/>
    </location>
</feature>